<evidence type="ECO:0000259" key="5">
    <source>
        <dbReference type="Pfam" id="PF02931"/>
    </source>
</evidence>
<organism evidence="7">
    <name type="scientific">Magallana gigas</name>
    <name type="common">Pacific oyster</name>
    <name type="synonym">Crassostrea gigas</name>
    <dbReference type="NCBI Taxonomy" id="29159"/>
    <lineage>
        <taxon>Eukaryota</taxon>
        <taxon>Metazoa</taxon>
        <taxon>Spiralia</taxon>
        <taxon>Lophotrochozoa</taxon>
        <taxon>Mollusca</taxon>
        <taxon>Bivalvia</taxon>
        <taxon>Autobranchia</taxon>
        <taxon>Pteriomorphia</taxon>
        <taxon>Ostreida</taxon>
        <taxon>Ostreoidea</taxon>
        <taxon>Ostreidae</taxon>
        <taxon>Magallana</taxon>
    </lineage>
</organism>
<evidence type="ECO:0000259" key="6">
    <source>
        <dbReference type="Pfam" id="PF02932"/>
    </source>
</evidence>
<dbReference type="InterPro" id="IPR006202">
    <property type="entry name" value="Neur_chan_lig-bd"/>
</dbReference>
<feature type="domain" description="Neurotransmitter-gated ion-channel transmembrane" evidence="6">
    <location>
        <begin position="298"/>
        <end position="371"/>
    </location>
</feature>
<protein>
    <submittedName>
        <fullName evidence="7">Cys-loop ligand-gated ionic channel</fullName>
    </submittedName>
</protein>
<evidence type="ECO:0000313" key="7">
    <source>
        <dbReference type="EMBL" id="EKC42616.1"/>
    </source>
</evidence>
<dbReference type="GO" id="GO:0016020">
    <property type="term" value="C:membrane"/>
    <property type="evidence" value="ECO:0007669"/>
    <property type="project" value="UniProtKB-SubCell"/>
</dbReference>
<dbReference type="AlphaFoldDB" id="K1S5K1"/>
<dbReference type="PANTHER" id="PTHR18945">
    <property type="entry name" value="NEUROTRANSMITTER GATED ION CHANNEL"/>
    <property type="match status" value="1"/>
</dbReference>
<evidence type="ECO:0000256" key="4">
    <source>
        <dbReference type="ARBA" id="ARBA00023136"/>
    </source>
</evidence>
<dbReference type="HOGENOM" id="CLU_037554_1_0_1"/>
<dbReference type="InterPro" id="IPR006029">
    <property type="entry name" value="Neurotrans-gated_channel_TM"/>
</dbReference>
<keyword evidence="2" id="KW-0812">Transmembrane</keyword>
<comment type="subcellular location">
    <subcellularLocation>
        <location evidence="1">Membrane</location>
        <topology evidence="1">Multi-pass membrane protein</topology>
    </subcellularLocation>
</comment>
<proteinExistence type="predicted"/>
<keyword evidence="4" id="KW-0472">Membrane</keyword>
<dbReference type="Gene3D" id="1.20.58.390">
    <property type="entry name" value="Neurotransmitter-gated ion-channel transmembrane domain"/>
    <property type="match status" value="1"/>
</dbReference>
<dbReference type="InterPro" id="IPR036719">
    <property type="entry name" value="Neuro-gated_channel_TM_sf"/>
</dbReference>
<dbReference type="SUPFAM" id="SSF90112">
    <property type="entry name" value="Neurotransmitter-gated ion-channel transmembrane pore"/>
    <property type="match status" value="1"/>
</dbReference>
<dbReference type="InterPro" id="IPR038050">
    <property type="entry name" value="Neuro_actylchol_rec"/>
</dbReference>
<feature type="domain" description="Neurotransmitter-gated ion-channel ligand-binding" evidence="5">
    <location>
        <begin position="95"/>
        <end position="270"/>
    </location>
</feature>
<accession>K1S5K1</accession>
<gene>
    <name evidence="7" type="ORF">CGI_10026685</name>
</gene>
<evidence type="ECO:0000256" key="1">
    <source>
        <dbReference type="ARBA" id="ARBA00004141"/>
    </source>
</evidence>
<reference evidence="7" key="1">
    <citation type="journal article" date="2012" name="Nature">
        <title>The oyster genome reveals stress adaptation and complexity of shell formation.</title>
        <authorList>
            <person name="Zhang G."/>
            <person name="Fang X."/>
            <person name="Guo X."/>
            <person name="Li L."/>
            <person name="Luo R."/>
            <person name="Xu F."/>
            <person name="Yang P."/>
            <person name="Zhang L."/>
            <person name="Wang X."/>
            <person name="Qi H."/>
            <person name="Xiong Z."/>
            <person name="Que H."/>
            <person name="Xie Y."/>
            <person name="Holland P.W."/>
            <person name="Paps J."/>
            <person name="Zhu Y."/>
            <person name="Wu F."/>
            <person name="Chen Y."/>
            <person name="Wang J."/>
            <person name="Peng C."/>
            <person name="Meng J."/>
            <person name="Yang L."/>
            <person name="Liu J."/>
            <person name="Wen B."/>
            <person name="Zhang N."/>
            <person name="Huang Z."/>
            <person name="Zhu Q."/>
            <person name="Feng Y."/>
            <person name="Mount A."/>
            <person name="Hedgecock D."/>
            <person name="Xu Z."/>
            <person name="Liu Y."/>
            <person name="Domazet-Loso T."/>
            <person name="Du Y."/>
            <person name="Sun X."/>
            <person name="Zhang S."/>
            <person name="Liu B."/>
            <person name="Cheng P."/>
            <person name="Jiang X."/>
            <person name="Li J."/>
            <person name="Fan D."/>
            <person name="Wang W."/>
            <person name="Fu W."/>
            <person name="Wang T."/>
            <person name="Wang B."/>
            <person name="Zhang J."/>
            <person name="Peng Z."/>
            <person name="Li Y."/>
            <person name="Li N."/>
            <person name="Wang J."/>
            <person name="Chen M."/>
            <person name="He Y."/>
            <person name="Tan F."/>
            <person name="Song X."/>
            <person name="Zheng Q."/>
            <person name="Huang R."/>
            <person name="Yang H."/>
            <person name="Du X."/>
            <person name="Chen L."/>
            <person name="Yang M."/>
            <person name="Gaffney P.M."/>
            <person name="Wang S."/>
            <person name="Luo L."/>
            <person name="She Z."/>
            <person name="Ming Y."/>
            <person name="Huang W."/>
            <person name="Zhang S."/>
            <person name="Huang B."/>
            <person name="Zhang Y."/>
            <person name="Qu T."/>
            <person name="Ni P."/>
            <person name="Miao G."/>
            <person name="Wang J."/>
            <person name="Wang Q."/>
            <person name="Steinberg C.E."/>
            <person name="Wang H."/>
            <person name="Li N."/>
            <person name="Qian L."/>
            <person name="Zhang G."/>
            <person name="Li Y."/>
            <person name="Yang H."/>
            <person name="Liu X."/>
            <person name="Wang J."/>
            <person name="Yin Y."/>
            <person name="Wang J."/>
        </authorList>
    </citation>
    <scope>NUCLEOTIDE SEQUENCE [LARGE SCALE GENOMIC DNA]</scope>
    <source>
        <strain evidence="7">05x7-T-G4-1.051#20</strain>
    </source>
</reference>
<dbReference type="InterPro" id="IPR036734">
    <property type="entry name" value="Neur_chan_lig-bd_sf"/>
</dbReference>
<dbReference type="EMBL" id="JH816980">
    <property type="protein sequence ID" value="EKC42616.1"/>
    <property type="molecule type" value="Genomic_DNA"/>
</dbReference>
<evidence type="ECO:0000256" key="2">
    <source>
        <dbReference type="ARBA" id="ARBA00022692"/>
    </source>
</evidence>
<dbReference type="GO" id="GO:0005230">
    <property type="term" value="F:extracellular ligand-gated monoatomic ion channel activity"/>
    <property type="evidence" value="ECO:0007669"/>
    <property type="project" value="InterPro"/>
</dbReference>
<name>K1S5K1_MAGGI</name>
<dbReference type="Gene3D" id="2.70.170.10">
    <property type="entry name" value="Neurotransmitter-gated ion-channel ligand-binding domain"/>
    <property type="match status" value="1"/>
</dbReference>
<sequence length="449" mass="51625">MPKKKKKILKKKRKNSTFIVQFKVNVTIERITAGLMQDNHDKEQKGKLPGYTHHLDWRESSGILVYHQPHTNMEQENGTSSSEDIHEKVEKRKAYIKVVFLKVGEIDTLKEFFVADVFVQIRWREPSLDKPATEGQRMKQVLTGALSKKFQYENYWDPKIVFQNVLSESKHSEWKVMRHYDEGEAYIVQKHRLKATFSENLELALFPFDIQDLTLIISTELSEAEVELEEDLEEMSSVQIDSFAKEQEWTLHECVSFTPKVTTKAYTNPKFKNPTVVAGCFAGRRAGFFIWNVMLIMTLISSLSLATFAVDRGLPQNRLQLSFTLVLTGVAFKFVANQSIPKISYLTHLDRYILGSMIFLYLVCIWHGVVTLIEGAAAGAEADRDAFIVFASSFACLQVMFIISVVISGYQRYSNVKKIERKYQEKIGKRLALEKESTKKKTRVSSMDV</sequence>
<dbReference type="Pfam" id="PF02931">
    <property type="entry name" value="Neur_chan_LBD"/>
    <property type="match status" value="1"/>
</dbReference>
<dbReference type="InParanoid" id="K1S5K1"/>
<keyword evidence="3" id="KW-1133">Transmembrane helix</keyword>
<dbReference type="SUPFAM" id="SSF63712">
    <property type="entry name" value="Nicotinic receptor ligand binding domain-like"/>
    <property type="match status" value="1"/>
</dbReference>
<dbReference type="InterPro" id="IPR006201">
    <property type="entry name" value="Neur_channel"/>
</dbReference>
<dbReference type="Pfam" id="PF02932">
    <property type="entry name" value="Neur_chan_memb"/>
    <property type="match status" value="1"/>
</dbReference>
<dbReference type="GO" id="GO:0004888">
    <property type="term" value="F:transmembrane signaling receptor activity"/>
    <property type="evidence" value="ECO:0007669"/>
    <property type="project" value="InterPro"/>
</dbReference>
<evidence type="ECO:0000256" key="3">
    <source>
        <dbReference type="ARBA" id="ARBA00022989"/>
    </source>
</evidence>